<proteinExistence type="predicted"/>
<evidence type="ECO:0000256" key="2">
    <source>
        <dbReference type="SAM" id="Phobius"/>
    </source>
</evidence>
<evidence type="ECO:0000256" key="1">
    <source>
        <dbReference type="SAM" id="MobiDB-lite"/>
    </source>
</evidence>
<dbReference type="Pfam" id="PF19609">
    <property type="entry name" value="DUF6114"/>
    <property type="match status" value="1"/>
</dbReference>
<feature type="region of interest" description="Disordered" evidence="1">
    <location>
        <begin position="147"/>
        <end position="187"/>
    </location>
</feature>
<feature type="region of interest" description="Disordered" evidence="1">
    <location>
        <begin position="264"/>
        <end position="326"/>
    </location>
</feature>
<name>A0ABP6SWB4_9ACTN</name>
<sequence length="490" mass="50188">MLREVSRRARFRRWRHERPFWGSVLTLLFAAELYAATAAPMGLIVLEGATVLGTMVLSAVLVVLGGATLAQPLLRTITGPIVVLLALVSLLVSNFGGFLIGMLLGVVGGGMVFAWSPTKNADAAAPPVEEAPGDTVDAEADTEMLALAPPTDDETPTGALLLPDSADRPADPDSLSPGGEEATDSDALAAQQWRRIPGGTAAEASTEPPTPPRRSGRHRPLLSVLVWLVPALAVAVIVTATGAPAVADTPSGAPRELPCLIPFLCPEPTPTPTPPDVPSPAPTPGPSSAPLFPDLLPKPGPSASATPTPGATCAPEDYPTGDGTPVGDAAALAARILQACAKAGTPNAGTADEVSAVGIEPSVLRADRLTLDDLTYRGTVKLTTATGSTTVMEFAATKLTIVGMDLQVPFNARTITLAGSSSATISGNVKLYAADLSGKALDLLPLKFTPNPPPLLPQIALPSLFFTGVTSHVALVSADTIKTSINITVK</sequence>
<keyword evidence="2" id="KW-0812">Transmembrane</keyword>
<evidence type="ECO:0000313" key="3">
    <source>
        <dbReference type="EMBL" id="GAA3387012.1"/>
    </source>
</evidence>
<keyword evidence="2" id="KW-0472">Membrane</keyword>
<protein>
    <submittedName>
        <fullName evidence="3">Uncharacterized protein</fullName>
    </submittedName>
</protein>
<accession>A0ABP6SWB4</accession>
<organism evidence="3 4">
    <name type="scientific">Cryptosporangium minutisporangium</name>
    <dbReference type="NCBI Taxonomy" id="113569"/>
    <lineage>
        <taxon>Bacteria</taxon>
        <taxon>Bacillati</taxon>
        <taxon>Actinomycetota</taxon>
        <taxon>Actinomycetes</taxon>
        <taxon>Cryptosporangiales</taxon>
        <taxon>Cryptosporangiaceae</taxon>
        <taxon>Cryptosporangium</taxon>
    </lineage>
</organism>
<feature type="transmembrane region" description="Helical" evidence="2">
    <location>
        <begin position="73"/>
        <end position="92"/>
    </location>
</feature>
<keyword evidence="2" id="KW-1133">Transmembrane helix</keyword>
<gene>
    <name evidence="3" type="ORF">GCM10020369_27940</name>
</gene>
<dbReference type="InterPro" id="IPR046096">
    <property type="entry name" value="DUF6114"/>
</dbReference>
<dbReference type="EMBL" id="BAAAYN010000017">
    <property type="protein sequence ID" value="GAA3387012.1"/>
    <property type="molecule type" value="Genomic_DNA"/>
</dbReference>
<dbReference type="Proteomes" id="UP001501676">
    <property type="component" value="Unassembled WGS sequence"/>
</dbReference>
<evidence type="ECO:0000313" key="4">
    <source>
        <dbReference type="Proteomes" id="UP001501676"/>
    </source>
</evidence>
<keyword evidence="4" id="KW-1185">Reference proteome</keyword>
<feature type="compositionally biased region" description="Pro residues" evidence="1">
    <location>
        <begin position="265"/>
        <end position="287"/>
    </location>
</feature>
<comment type="caution">
    <text evidence="3">The sequence shown here is derived from an EMBL/GenBank/DDBJ whole genome shotgun (WGS) entry which is preliminary data.</text>
</comment>
<feature type="transmembrane region" description="Helical" evidence="2">
    <location>
        <begin position="98"/>
        <end position="115"/>
    </location>
</feature>
<reference evidence="4" key="1">
    <citation type="journal article" date="2019" name="Int. J. Syst. Evol. Microbiol.">
        <title>The Global Catalogue of Microorganisms (GCM) 10K type strain sequencing project: providing services to taxonomists for standard genome sequencing and annotation.</title>
        <authorList>
            <consortium name="The Broad Institute Genomics Platform"/>
            <consortium name="The Broad Institute Genome Sequencing Center for Infectious Disease"/>
            <person name="Wu L."/>
            <person name="Ma J."/>
        </authorList>
    </citation>
    <scope>NUCLEOTIDE SEQUENCE [LARGE SCALE GENOMIC DNA]</scope>
    <source>
        <strain evidence="4">JCM 9458</strain>
    </source>
</reference>
<feature type="transmembrane region" description="Helical" evidence="2">
    <location>
        <begin position="45"/>
        <end position="66"/>
    </location>
</feature>
<feature type="transmembrane region" description="Helical" evidence="2">
    <location>
        <begin position="221"/>
        <end position="247"/>
    </location>
</feature>